<accession>A0A1V0CMH9</accession>
<feature type="compositionally biased region" description="Acidic residues" evidence="1">
    <location>
        <begin position="109"/>
        <end position="130"/>
    </location>
</feature>
<keyword evidence="2" id="KW-1133">Transmembrane helix</keyword>
<sequence length="395" mass="44721">MALITQRVCLALAFFCLALFLVCLADEERKDDDNTKTIRGKNVSAKIFGRSGKIMIVRVDDDEDDTKDTVDRVSDKKDNVDDRRDNDDREESTDKKDTVDKKNPIDDKDDKDDKDDVDNDNDKDDDFRDDDEDLLSFELDELKEVDADGDEVDDKHSVDSFDDVEFQLSHVRTASRFKGLAVISVNLSTHLQNLKANVGIMVYLFLEPGSVTFGNETFNVKAGTVKFNIEVNNWDFCQGSSPACSSRKEGKFLDLTMKIKSKDSPTEVEDDDRKKAVCNDKDDDKDKDDDDDDDDDDCPIIYSMGGDSEMLLNRGVMLDDDEYTAMPVGFPKLEIEDETRKFVFRIPKFSKRALVDPSVTPGERTPKLAISAGTWLQLNFLVTVLVQIAVMFVFH</sequence>
<feature type="chain" id="PRO_5012482589" evidence="3">
    <location>
        <begin position="26"/>
        <end position="395"/>
    </location>
</feature>
<feature type="compositionally biased region" description="Acidic residues" evidence="1">
    <location>
        <begin position="285"/>
        <end position="298"/>
    </location>
</feature>
<proteinExistence type="evidence at transcript level"/>
<name>A0A1V0CMH9_ACRDI</name>
<protein>
    <submittedName>
        <fullName evidence="4">Skeletal aspartic acid-rich protein 2</fullName>
    </submittedName>
</protein>
<feature type="compositionally biased region" description="Basic and acidic residues" evidence="1">
    <location>
        <begin position="67"/>
        <end position="108"/>
    </location>
</feature>
<feature type="transmembrane region" description="Helical" evidence="2">
    <location>
        <begin position="375"/>
        <end position="394"/>
    </location>
</feature>
<dbReference type="EMBL" id="KY686312">
    <property type="protein sequence ID" value="ARA71557.1"/>
    <property type="molecule type" value="mRNA"/>
</dbReference>
<evidence type="ECO:0000313" key="4">
    <source>
        <dbReference type="EMBL" id="ARA71557.1"/>
    </source>
</evidence>
<feature type="region of interest" description="Disordered" evidence="1">
    <location>
        <begin position="65"/>
        <end position="130"/>
    </location>
</feature>
<keyword evidence="2" id="KW-0812">Transmembrane</keyword>
<evidence type="ECO:0000256" key="2">
    <source>
        <dbReference type="SAM" id="Phobius"/>
    </source>
</evidence>
<keyword evidence="3" id="KW-0732">Signal</keyword>
<organism evidence="4">
    <name type="scientific">Acropora digitifera</name>
    <name type="common">Staghorn coral</name>
    <dbReference type="NCBI Taxonomy" id="70779"/>
    <lineage>
        <taxon>Eukaryota</taxon>
        <taxon>Metazoa</taxon>
        <taxon>Cnidaria</taxon>
        <taxon>Anthozoa</taxon>
        <taxon>Hexacorallia</taxon>
        <taxon>Scleractinia</taxon>
        <taxon>Astrocoeniina</taxon>
        <taxon>Acroporidae</taxon>
        <taxon>Acropora</taxon>
    </lineage>
</organism>
<reference evidence="4" key="1">
    <citation type="submission" date="2017-03" db="EMBL/GenBank/DDBJ databases">
        <authorList>
            <person name="Afonso C.L."/>
            <person name="Miller P.J."/>
            <person name="Scott M.A."/>
            <person name="Spackman E."/>
            <person name="Goraichik I."/>
            <person name="Dimitrov K.M."/>
            <person name="Suarez D.L."/>
            <person name="Swayne D.E."/>
        </authorList>
    </citation>
    <scope>NUCLEOTIDE SEQUENCE</scope>
</reference>
<dbReference type="AlphaFoldDB" id="A0A1V0CMH9"/>
<feature type="signal peptide" evidence="3">
    <location>
        <begin position="1"/>
        <end position="25"/>
    </location>
</feature>
<feature type="region of interest" description="Disordered" evidence="1">
    <location>
        <begin position="263"/>
        <end position="298"/>
    </location>
</feature>
<keyword evidence="2" id="KW-0472">Membrane</keyword>
<evidence type="ECO:0000256" key="1">
    <source>
        <dbReference type="SAM" id="MobiDB-lite"/>
    </source>
</evidence>
<feature type="compositionally biased region" description="Basic and acidic residues" evidence="1">
    <location>
        <begin position="263"/>
        <end position="284"/>
    </location>
</feature>
<evidence type="ECO:0000256" key="3">
    <source>
        <dbReference type="SAM" id="SignalP"/>
    </source>
</evidence>